<reference evidence="9" key="1">
    <citation type="journal article" date="2018" name="Nat. Microbiol.">
        <title>Leveraging single-cell genomics to expand the fungal tree of life.</title>
        <authorList>
            <person name="Ahrendt S.R."/>
            <person name="Quandt C.A."/>
            <person name="Ciobanu D."/>
            <person name="Clum A."/>
            <person name="Salamov A."/>
            <person name="Andreopoulos B."/>
            <person name="Cheng J.F."/>
            <person name="Woyke T."/>
            <person name="Pelin A."/>
            <person name="Henrissat B."/>
            <person name="Reynolds N.K."/>
            <person name="Benny G.L."/>
            <person name="Smith M.E."/>
            <person name="James T.Y."/>
            <person name="Grigoriev I.V."/>
        </authorList>
    </citation>
    <scope>NUCLEOTIDE SEQUENCE [LARGE SCALE GENOMIC DNA]</scope>
</reference>
<evidence type="ECO:0000256" key="6">
    <source>
        <dbReference type="RuleBase" id="RU365095"/>
    </source>
</evidence>
<sequence length="250" mass="26904">MAARQIFSFPSSKAISDTLDAHIAVLSAKAIASSGKFTIAVSGGSLPTILAATLKSNTTIDFSKWHLFYADERCVPLDHADSNHLAVQRALLDHVPIPAAHVHTLTASLAPAEAAKRYEQDLRAVFGDVALPEFDLILLGVGPDGHTCSLFPDHPLLDVKDRWVAHLLDSPKPPPARITLTYPVVNNAETVIFVATGAGKQDMFHDMFDKGVDFPSGRVTARKNLFWFLDEPAAVKVSARSTEAGGRTTA</sequence>
<evidence type="ECO:0000259" key="7">
    <source>
        <dbReference type="Pfam" id="PF01182"/>
    </source>
</evidence>
<dbReference type="NCBIfam" id="TIGR01198">
    <property type="entry name" value="pgl"/>
    <property type="match status" value="1"/>
</dbReference>
<keyword evidence="9" id="KW-1185">Reference proteome</keyword>
<dbReference type="GO" id="GO:0006098">
    <property type="term" value="P:pentose-phosphate shunt"/>
    <property type="evidence" value="ECO:0007669"/>
    <property type="project" value="UniProtKB-UniPathway"/>
</dbReference>
<keyword evidence="5 6" id="KW-0378">Hydrolase</keyword>
<dbReference type="Proteomes" id="UP000269721">
    <property type="component" value="Unassembled WGS sequence"/>
</dbReference>
<dbReference type="InterPro" id="IPR005900">
    <property type="entry name" value="6-phosphogluconolactonase_DevB"/>
</dbReference>
<evidence type="ECO:0000256" key="5">
    <source>
        <dbReference type="ARBA" id="ARBA00022801"/>
    </source>
</evidence>
<evidence type="ECO:0000256" key="2">
    <source>
        <dbReference type="ARBA" id="ARBA00004961"/>
    </source>
</evidence>
<comment type="function">
    <text evidence="6">Hydrolysis of 6-phosphogluconolactone to 6-phosphogluconate.</text>
</comment>
<dbReference type="InterPro" id="IPR006148">
    <property type="entry name" value="Glc/Gal-6P_isomerase"/>
</dbReference>
<evidence type="ECO:0000256" key="4">
    <source>
        <dbReference type="ARBA" id="ARBA00013198"/>
    </source>
</evidence>
<dbReference type="PANTHER" id="PTHR11054">
    <property type="entry name" value="6-PHOSPHOGLUCONOLACTONASE"/>
    <property type="match status" value="1"/>
</dbReference>
<feature type="domain" description="Glucosamine/galactosamine-6-phosphate isomerase" evidence="7">
    <location>
        <begin position="11"/>
        <end position="227"/>
    </location>
</feature>
<comment type="pathway">
    <text evidence="2 6">Carbohydrate degradation; pentose phosphate pathway; D-ribulose 5-phosphate from D-glucose 6-phosphate (oxidative stage): step 2/3.</text>
</comment>
<dbReference type="InterPro" id="IPR037171">
    <property type="entry name" value="NagB/RpiA_transferase-like"/>
</dbReference>
<dbReference type="EC" id="3.1.1.31" evidence="4 6"/>
<name>A0A4P9WMC0_9FUNG</name>
<dbReference type="AlphaFoldDB" id="A0A4P9WMC0"/>
<evidence type="ECO:0000313" key="9">
    <source>
        <dbReference type="Proteomes" id="UP000269721"/>
    </source>
</evidence>
<dbReference type="FunFam" id="3.40.50.1360:FF:000005">
    <property type="entry name" value="6-phosphogluconolactonase"/>
    <property type="match status" value="1"/>
</dbReference>
<comment type="similarity">
    <text evidence="3 6">Belongs to the glucosamine/galactosamine-6-phosphate isomerase family. 6-phosphogluconolactonase subfamily.</text>
</comment>
<dbReference type="EMBL" id="KZ994689">
    <property type="protein sequence ID" value="RKO92320.1"/>
    <property type="molecule type" value="Genomic_DNA"/>
</dbReference>
<organism evidence="8 9">
    <name type="scientific">Blyttiomyces helicus</name>
    <dbReference type="NCBI Taxonomy" id="388810"/>
    <lineage>
        <taxon>Eukaryota</taxon>
        <taxon>Fungi</taxon>
        <taxon>Fungi incertae sedis</taxon>
        <taxon>Chytridiomycota</taxon>
        <taxon>Chytridiomycota incertae sedis</taxon>
        <taxon>Chytridiomycetes</taxon>
        <taxon>Chytridiomycetes incertae sedis</taxon>
        <taxon>Blyttiomyces</taxon>
    </lineage>
</organism>
<dbReference type="Gene3D" id="3.40.50.1360">
    <property type="match status" value="1"/>
</dbReference>
<evidence type="ECO:0000256" key="3">
    <source>
        <dbReference type="ARBA" id="ARBA00010662"/>
    </source>
</evidence>
<protein>
    <recommendedName>
        <fullName evidence="4 6">6-phosphogluconolactonase</fullName>
        <shortName evidence="6">6PGL</shortName>
        <ecNumber evidence="4 6">3.1.1.31</ecNumber>
    </recommendedName>
</protein>
<dbReference type="CDD" id="cd01400">
    <property type="entry name" value="6PGL"/>
    <property type="match status" value="1"/>
</dbReference>
<dbReference type="InterPro" id="IPR039104">
    <property type="entry name" value="6PGL"/>
</dbReference>
<dbReference type="PANTHER" id="PTHR11054:SF0">
    <property type="entry name" value="6-PHOSPHOGLUCONOLACTONASE"/>
    <property type="match status" value="1"/>
</dbReference>
<dbReference type="GO" id="GO:0017057">
    <property type="term" value="F:6-phosphogluconolactonase activity"/>
    <property type="evidence" value="ECO:0007669"/>
    <property type="project" value="UniProtKB-UniRule"/>
</dbReference>
<gene>
    <name evidence="8" type="ORF">BDK51DRAFT_26088</name>
</gene>
<dbReference type="GO" id="GO:0005975">
    <property type="term" value="P:carbohydrate metabolic process"/>
    <property type="evidence" value="ECO:0007669"/>
    <property type="project" value="UniProtKB-UniRule"/>
</dbReference>
<dbReference type="UniPathway" id="UPA00115">
    <property type="reaction ID" value="UER00409"/>
</dbReference>
<comment type="catalytic activity">
    <reaction evidence="1 6">
        <text>6-phospho-D-glucono-1,5-lactone + H2O = 6-phospho-D-gluconate + H(+)</text>
        <dbReference type="Rhea" id="RHEA:12556"/>
        <dbReference type="ChEBI" id="CHEBI:15377"/>
        <dbReference type="ChEBI" id="CHEBI:15378"/>
        <dbReference type="ChEBI" id="CHEBI:57955"/>
        <dbReference type="ChEBI" id="CHEBI:58759"/>
        <dbReference type="EC" id="3.1.1.31"/>
    </reaction>
</comment>
<proteinExistence type="inferred from homology"/>
<evidence type="ECO:0000256" key="1">
    <source>
        <dbReference type="ARBA" id="ARBA00000832"/>
    </source>
</evidence>
<accession>A0A4P9WMC0</accession>
<dbReference type="OrthoDB" id="432544at2759"/>
<evidence type="ECO:0000313" key="8">
    <source>
        <dbReference type="EMBL" id="RKO92320.1"/>
    </source>
</evidence>
<dbReference type="Pfam" id="PF01182">
    <property type="entry name" value="Glucosamine_iso"/>
    <property type="match status" value="1"/>
</dbReference>
<dbReference type="SUPFAM" id="SSF100950">
    <property type="entry name" value="NagB/RpiA/CoA transferase-like"/>
    <property type="match status" value="1"/>
</dbReference>